<keyword evidence="2" id="KW-1185">Reference proteome</keyword>
<name>A0ACC3T9V1_LIPKO</name>
<accession>A0ACC3T9V1</accession>
<proteinExistence type="predicted"/>
<reference evidence="2" key="1">
    <citation type="journal article" date="2024" name="Front. Bioeng. Biotechnol.">
        <title>Genome-scale model development and genomic sequencing of the oleaginous clade Lipomyces.</title>
        <authorList>
            <person name="Czajka J.J."/>
            <person name="Han Y."/>
            <person name="Kim J."/>
            <person name="Mondo S.J."/>
            <person name="Hofstad B.A."/>
            <person name="Robles A."/>
            <person name="Haridas S."/>
            <person name="Riley R."/>
            <person name="LaButti K."/>
            <person name="Pangilinan J."/>
            <person name="Andreopoulos W."/>
            <person name="Lipzen A."/>
            <person name="Yan J."/>
            <person name="Wang M."/>
            <person name="Ng V."/>
            <person name="Grigoriev I.V."/>
            <person name="Spatafora J.W."/>
            <person name="Magnuson J.K."/>
            <person name="Baker S.E."/>
            <person name="Pomraning K.R."/>
        </authorList>
    </citation>
    <scope>NUCLEOTIDE SEQUENCE [LARGE SCALE GENOMIC DNA]</scope>
    <source>
        <strain evidence="2">CBS 7786</strain>
    </source>
</reference>
<evidence type="ECO:0000313" key="2">
    <source>
        <dbReference type="Proteomes" id="UP001433508"/>
    </source>
</evidence>
<protein>
    <submittedName>
        <fullName evidence="1">Uncharacterized protein</fullName>
    </submittedName>
</protein>
<evidence type="ECO:0000313" key="1">
    <source>
        <dbReference type="EMBL" id="KAK9240706.1"/>
    </source>
</evidence>
<gene>
    <name evidence="1" type="ORF">V1525DRAFT_447907</name>
</gene>
<sequence>MSAAATSATIPIEEFERKLQETVEARALILRFEDDACGADEDAITFPVVCTTCLGSTMLRTLLLTKLSNLHDALERIMAKGRQLSGASLIHYAVLEFTDDTLQNLDVLDVLDCCYPGSAVRAGAKRAVQLLAASYRHSKVRSPKDGVSFTQRFRQAAYALKLAVNLSVNPSKAPDVVYKVIGNARPSGNLDELSSNETSVLFKISLTGRPSNEILKDFQQLSKTIPPQFKVTAERAYESNSVLLICRASWETFARGPCLVQDALPQKSTRSFGDDIQNRQAD</sequence>
<dbReference type="Proteomes" id="UP001433508">
    <property type="component" value="Unassembled WGS sequence"/>
</dbReference>
<dbReference type="EMBL" id="MU971338">
    <property type="protein sequence ID" value="KAK9240706.1"/>
    <property type="molecule type" value="Genomic_DNA"/>
</dbReference>
<comment type="caution">
    <text evidence="1">The sequence shown here is derived from an EMBL/GenBank/DDBJ whole genome shotgun (WGS) entry which is preliminary data.</text>
</comment>
<organism evidence="1 2">
    <name type="scientific">Lipomyces kononenkoae</name>
    <name type="common">Yeast</name>
    <dbReference type="NCBI Taxonomy" id="34357"/>
    <lineage>
        <taxon>Eukaryota</taxon>
        <taxon>Fungi</taxon>
        <taxon>Dikarya</taxon>
        <taxon>Ascomycota</taxon>
        <taxon>Saccharomycotina</taxon>
        <taxon>Lipomycetes</taxon>
        <taxon>Lipomycetales</taxon>
        <taxon>Lipomycetaceae</taxon>
        <taxon>Lipomyces</taxon>
    </lineage>
</organism>